<feature type="transmembrane region" description="Helical" evidence="1">
    <location>
        <begin position="313"/>
        <end position="332"/>
    </location>
</feature>
<feature type="transmembrane region" description="Helical" evidence="1">
    <location>
        <begin position="243"/>
        <end position="262"/>
    </location>
</feature>
<dbReference type="RefSeq" id="WP_286336370.1">
    <property type="nucleotide sequence ID" value="NZ_AP027370.1"/>
</dbReference>
<feature type="transmembrane region" description="Helical" evidence="1">
    <location>
        <begin position="88"/>
        <end position="105"/>
    </location>
</feature>
<feature type="transmembrane region" description="Helical" evidence="1">
    <location>
        <begin position="63"/>
        <end position="82"/>
    </location>
</feature>
<keyword evidence="3" id="KW-1185">Reference proteome</keyword>
<accession>A0ABN6WWA9</accession>
<dbReference type="EMBL" id="AP027370">
    <property type="protein sequence ID" value="BDY13415.1"/>
    <property type="molecule type" value="Genomic_DNA"/>
</dbReference>
<evidence type="ECO:0008006" key="4">
    <source>
        <dbReference type="Google" id="ProtNLM"/>
    </source>
</evidence>
<gene>
    <name evidence="2" type="ORF">HCR_17270</name>
</gene>
<dbReference type="Proteomes" id="UP001321445">
    <property type="component" value="Chromosome"/>
</dbReference>
<name>A0ABN6WWA9_9BACT</name>
<reference evidence="2 3" key="1">
    <citation type="submission" date="2023-03" db="EMBL/GenBank/DDBJ databases">
        <title>Description of Hydrogenimonas sp. ISO32.</title>
        <authorList>
            <person name="Mino S."/>
            <person name="Fukazawa S."/>
            <person name="Sawabe T."/>
        </authorList>
    </citation>
    <scope>NUCLEOTIDE SEQUENCE [LARGE SCALE GENOMIC DNA]</scope>
    <source>
        <strain evidence="2 3">ISO32</strain>
    </source>
</reference>
<feature type="transmembrane region" description="Helical" evidence="1">
    <location>
        <begin position="338"/>
        <end position="357"/>
    </location>
</feature>
<feature type="transmembrane region" description="Helical" evidence="1">
    <location>
        <begin position="117"/>
        <end position="138"/>
    </location>
</feature>
<feature type="transmembrane region" description="Helical" evidence="1">
    <location>
        <begin position="144"/>
        <end position="163"/>
    </location>
</feature>
<keyword evidence="1" id="KW-0472">Membrane</keyword>
<feature type="transmembrane region" description="Helical" evidence="1">
    <location>
        <begin position="31"/>
        <end position="51"/>
    </location>
</feature>
<feature type="transmembrane region" description="Helical" evidence="1">
    <location>
        <begin position="282"/>
        <end position="301"/>
    </location>
</feature>
<proteinExistence type="predicted"/>
<keyword evidence="1" id="KW-0812">Transmembrane</keyword>
<evidence type="ECO:0000313" key="2">
    <source>
        <dbReference type="EMBL" id="BDY13415.1"/>
    </source>
</evidence>
<evidence type="ECO:0000256" key="1">
    <source>
        <dbReference type="SAM" id="Phobius"/>
    </source>
</evidence>
<protein>
    <recommendedName>
        <fullName evidence="4">Polysaccharide biosynthesis protein</fullName>
    </recommendedName>
</protein>
<evidence type="ECO:0000313" key="3">
    <source>
        <dbReference type="Proteomes" id="UP001321445"/>
    </source>
</evidence>
<feature type="transmembrane region" description="Helical" evidence="1">
    <location>
        <begin position="183"/>
        <end position="205"/>
    </location>
</feature>
<keyword evidence="1" id="KW-1133">Transmembrane helix</keyword>
<feature type="transmembrane region" description="Helical" evidence="1">
    <location>
        <begin position="211"/>
        <end position="231"/>
    </location>
</feature>
<organism evidence="2 3">
    <name type="scientific">Hydrogenimonas cancrithermarum</name>
    <dbReference type="NCBI Taxonomy" id="2993563"/>
    <lineage>
        <taxon>Bacteria</taxon>
        <taxon>Pseudomonadati</taxon>
        <taxon>Campylobacterota</taxon>
        <taxon>Epsilonproteobacteria</taxon>
        <taxon>Campylobacterales</taxon>
        <taxon>Hydrogenimonadaceae</taxon>
        <taxon>Hydrogenimonas</taxon>
    </lineage>
</organism>
<sequence>MKFFAISFLFSISFSFIRLKLSTILDDSDYAFIVVVWSMAMLIASQLLGGFPRLYPKYYKNNNIILLDKFSITISLGFLLYILYYQNYFIELIIVTCFLTTYEYLSYSSLIHKTLKNLILSESSHLFVLVILMILSLYDFDIKLSIFFTYGIMTTIVFFLIPFPKIQLNKNKIKNLTRTKLSFFLSQANTLLLLPILYMLFSTSYVAEFALLLYIVSLPSSVNQLAINRIFYSKDYISDIKAILLIVTIICFFESIVLELFLHSKYAEFFIKKGFNVGFGYIFIYILAKGFYTSSFVFTRIKFDVKIDMLVQEITRILFLILVILIAFLLNFRPEQLLLAITVPILTGGIINYLMIIKEENKKWK</sequence>